<protein>
    <submittedName>
        <fullName evidence="2">Uncharacterized protein</fullName>
    </submittedName>
</protein>
<dbReference type="EMBL" id="ASPP01008409">
    <property type="protein sequence ID" value="ETO25587.1"/>
    <property type="molecule type" value="Genomic_DNA"/>
</dbReference>
<keyword evidence="3" id="KW-1185">Reference proteome</keyword>
<organism evidence="2 3">
    <name type="scientific">Reticulomyxa filosa</name>
    <dbReference type="NCBI Taxonomy" id="46433"/>
    <lineage>
        <taxon>Eukaryota</taxon>
        <taxon>Sar</taxon>
        <taxon>Rhizaria</taxon>
        <taxon>Retaria</taxon>
        <taxon>Foraminifera</taxon>
        <taxon>Monothalamids</taxon>
        <taxon>Reticulomyxidae</taxon>
        <taxon>Reticulomyxa</taxon>
    </lineage>
</organism>
<feature type="region of interest" description="Disordered" evidence="1">
    <location>
        <begin position="156"/>
        <end position="202"/>
    </location>
</feature>
<name>X6NJQ2_RETFI</name>
<evidence type="ECO:0000313" key="2">
    <source>
        <dbReference type="EMBL" id="ETO25587.1"/>
    </source>
</evidence>
<feature type="compositionally biased region" description="Basic and acidic residues" evidence="1">
    <location>
        <begin position="156"/>
        <end position="173"/>
    </location>
</feature>
<accession>X6NJQ2</accession>
<proteinExistence type="predicted"/>
<feature type="compositionally biased region" description="Low complexity" evidence="1">
    <location>
        <begin position="174"/>
        <end position="184"/>
    </location>
</feature>
<feature type="non-terminal residue" evidence="2">
    <location>
        <position position="252"/>
    </location>
</feature>
<dbReference type="AlphaFoldDB" id="X6NJQ2"/>
<evidence type="ECO:0000313" key="3">
    <source>
        <dbReference type="Proteomes" id="UP000023152"/>
    </source>
</evidence>
<reference evidence="2 3" key="1">
    <citation type="journal article" date="2013" name="Curr. Biol.">
        <title>The Genome of the Foraminiferan Reticulomyxa filosa.</title>
        <authorList>
            <person name="Glockner G."/>
            <person name="Hulsmann N."/>
            <person name="Schleicher M."/>
            <person name="Noegel A.A."/>
            <person name="Eichinger L."/>
            <person name="Gallinger C."/>
            <person name="Pawlowski J."/>
            <person name="Sierra R."/>
            <person name="Euteneuer U."/>
            <person name="Pillet L."/>
            <person name="Moustafa A."/>
            <person name="Platzer M."/>
            <person name="Groth M."/>
            <person name="Szafranski K."/>
            <person name="Schliwa M."/>
        </authorList>
    </citation>
    <scope>NUCLEOTIDE SEQUENCE [LARGE SCALE GENOMIC DNA]</scope>
</reference>
<gene>
    <name evidence="2" type="ORF">RFI_11550</name>
</gene>
<dbReference type="Proteomes" id="UP000023152">
    <property type="component" value="Unassembled WGS sequence"/>
</dbReference>
<sequence length="252" mass="28531">MIQDKEQQVSFELILPQIFESAEFKTKPKKKKKWDKQQFEDDVRTARESQKDSLKRLRALTANIQNIEPEQMVVVCFFLCSGDESAGTRRMSSASEDWKKRRMQKKAERSQRATLGKVQINTNLTSTNLTDRSHGRMKSVTLDATKDDMFHIDETTEYEISEKERQQRQRAEANRALASASASAIDRDIRTDTDNDTENEVETPYEIVSRRRGTTTPATMANAKGVDISILPEDMAADDTPTTAVATATAAM</sequence>
<evidence type="ECO:0000256" key="1">
    <source>
        <dbReference type="SAM" id="MobiDB-lite"/>
    </source>
</evidence>
<comment type="caution">
    <text evidence="2">The sequence shown here is derived from an EMBL/GenBank/DDBJ whole genome shotgun (WGS) entry which is preliminary data.</text>
</comment>